<feature type="binding site" evidence="9">
    <location>
        <begin position="44"/>
        <end position="46"/>
    </location>
    <ligand>
        <name>S-adenosyl-L-methionine</name>
        <dbReference type="ChEBI" id="CHEBI:59789"/>
    </ligand>
</feature>
<evidence type="ECO:0000256" key="1">
    <source>
        <dbReference type="ARBA" id="ARBA00009777"/>
    </source>
</evidence>
<keyword evidence="5 9" id="KW-0560">Oxidoreductase</keyword>
<dbReference type="InterPro" id="IPR017900">
    <property type="entry name" value="4Fe4S_Fe_S_CS"/>
</dbReference>
<dbReference type="GO" id="GO:0051539">
    <property type="term" value="F:4 iron, 4 sulfur cluster binding"/>
    <property type="evidence" value="ECO:0007669"/>
    <property type="project" value="UniProtKB-UniRule"/>
</dbReference>
<comment type="similarity">
    <text evidence="1 9">Belongs to the organic radical-activating enzymes family.</text>
</comment>
<feature type="binding site" evidence="9">
    <location>
        <position position="45"/>
    </location>
    <ligand>
        <name>[4Fe-4S] cluster</name>
        <dbReference type="ChEBI" id="CHEBI:49883"/>
        <label>1</label>
        <note>4Fe-4S-S-AdoMet</note>
    </ligand>
</feature>
<dbReference type="PROSITE" id="PS00198">
    <property type="entry name" value="4FE4S_FER_1"/>
    <property type="match status" value="1"/>
</dbReference>
<feature type="binding site" evidence="9">
    <location>
        <begin position="193"/>
        <end position="195"/>
    </location>
    <ligand>
        <name>S-adenosyl-L-methionine</name>
        <dbReference type="ChEBI" id="CHEBI:59789"/>
    </ligand>
</feature>
<dbReference type="InterPro" id="IPR040074">
    <property type="entry name" value="BssD/PflA/YjjW"/>
</dbReference>
<dbReference type="InterPro" id="IPR030905">
    <property type="entry name" value="CutC_activ_rSAM"/>
</dbReference>
<dbReference type="EC" id="1.97.1.-" evidence="9"/>
<protein>
    <recommendedName>
        <fullName evidence="9">Choline trimethylamine-lyase activating enzyme</fullName>
        <ecNumber evidence="9">1.97.1.-</ecNumber>
    </recommendedName>
    <alternativeName>
        <fullName evidence="9">Choline utilization protein D</fullName>
    </alternativeName>
    <alternativeName>
        <fullName evidence="9">GRE activase CutD</fullName>
    </alternativeName>
    <alternativeName>
        <fullName evidence="9">Glycyl-radical enzyme activating enzyme CutD</fullName>
        <shortName evidence="9">GRE activating enzyme CutD</shortName>
    </alternativeName>
</protein>
<dbReference type="NCBIfam" id="TIGR04395">
    <property type="entry name" value="cutC_activ_rSAM"/>
    <property type="match status" value="1"/>
</dbReference>
<dbReference type="InterPro" id="IPR013785">
    <property type="entry name" value="Aldolase_TIM"/>
</dbReference>
<dbReference type="EMBL" id="JABZQH010000122">
    <property type="protein sequence ID" value="MBF1352289.1"/>
    <property type="molecule type" value="Genomic_DNA"/>
</dbReference>
<feature type="domain" description="Radical SAM core" evidence="11">
    <location>
        <begin position="24"/>
        <end position="311"/>
    </location>
</feature>
<dbReference type="GO" id="GO:0046872">
    <property type="term" value="F:metal ion binding"/>
    <property type="evidence" value="ECO:0007669"/>
    <property type="project" value="UniProtKB-KW"/>
</dbReference>
<gene>
    <name evidence="9 12" type="primary">cutD</name>
    <name evidence="12" type="ORF">HXM71_04100</name>
</gene>
<keyword evidence="4 9" id="KW-0479">Metal-binding</keyword>
<keyword evidence="6 9" id="KW-0408">Iron</keyword>
<feature type="domain" description="4Fe-4S ferredoxin-type" evidence="10">
    <location>
        <begin position="55"/>
        <end position="82"/>
    </location>
</feature>
<evidence type="ECO:0000313" key="13">
    <source>
        <dbReference type="Proteomes" id="UP000722050"/>
    </source>
</evidence>
<evidence type="ECO:0000256" key="8">
    <source>
        <dbReference type="ARBA" id="ARBA00047365"/>
    </source>
</evidence>
<keyword evidence="7 9" id="KW-0411">Iron-sulfur</keyword>
<comment type="caution">
    <text evidence="12">The sequence shown here is derived from an EMBL/GenBank/DDBJ whole genome shotgun (WGS) entry which is preliminary data.</text>
</comment>
<evidence type="ECO:0000256" key="6">
    <source>
        <dbReference type="ARBA" id="ARBA00023004"/>
    </source>
</evidence>
<accession>A0A930EDZ8</accession>
<feature type="binding site" evidence="9">
    <location>
        <position position="144"/>
    </location>
    <ligand>
        <name>S-adenosyl-L-methionine</name>
        <dbReference type="ChEBI" id="CHEBI:59789"/>
    </ligand>
</feature>
<dbReference type="SFLD" id="SFLDG01066">
    <property type="entry name" value="organic_radical-activating_enz"/>
    <property type="match status" value="1"/>
</dbReference>
<keyword evidence="3 9" id="KW-0949">S-adenosyl-L-methionine</keyword>
<proteinExistence type="inferred from homology"/>
<keyword evidence="9" id="KW-0677">Repeat</keyword>
<dbReference type="InterPro" id="IPR012839">
    <property type="entry name" value="Organic_radical_activase"/>
</dbReference>
<sequence>MEIRPLLKLERKARIFNMQKYSIYDGPGIRTIIFFKGCPLRCRWCANPEGLERKFQVMFQNDLCIHCGKCCEVCPQEIHVMEADKHIVRQDVDCIGCRVCELVCPRQALNIVGKDLTISEVLSFIQQDVAFYQSSGGGVTLSGGEVCAQPVFATNLLMECKKLGINTAVETSGYAELSSILELAQFVDLFLYDIKNIDSDRHEELTGVRNEKILRNLVELIQRGYKVKVRMPLIKGLNTGESIIRRTMEFCKPFYGRPNFMGVDLLPYHKLGVNKYKQLGKKYSIEEDVSMTDDDLQRIERWICEYGVGAKVIRH</sequence>
<feature type="binding site" evidence="9">
    <location>
        <position position="70"/>
    </location>
    <ligand>
        <name>[4Fe-4S] cluster</name>
        <dbReference type="ChEBI" id="CHEBI:49883"/>
        <label>2</label>
    </ligand>
</feature>
<dbReference type="SFLD" id="SFLDG01118">
    <property type="entry name" value="activating_enzymes__group_2"/>
    <property type="match status" value="1"/>
</dbReference>
<dbReference type="Gene3D" id="3.30.70.20">
    <property type="match status" value="1"/>
</dbReference>
<dbReference type="GO" id="GO:0016491">
    <property type="term" value="F:oxidoreductase activity"/>
    <property type="evidence" value="ECO:0007669"/>
    <property type="project" value="UniProtKB-UniRule"/>
</dbReference>
<dbReference type="PIRSF" id="PIRSF000371">
    <property type="entry name" value="PFL_act_enz"/>
    <property type="match status" value="1"/>
</dbReference>
<evidence type="ECO:0000256" key="2">
    <source>
        <dbReference type="ARBA" id="ARBA00022485"/>
    </source>
</evidence>
<evidence type="ECO:0000259" key="11">
    <source>
        <dbReference type="PROSITE" id="PS51918"/>
    </source>
</evidence>
<dbReference type="Proteomes" id="UP000722050">
    <property type="component" value="Unassembled WGS sequence"/>
</dbReference>
<dbReference type="InterPro" id="IPR001989">
    <property type="entry name" value="Radical_activat_CS"/>
</dbReference>
<dbReference type="PANTHER" id="PTHR30352:SF4">
    <property type="entry name" value="PYRUVATE FORMATE-LYASE 2-ACTIVATING ENZYME"/>
    <property type="match status" value="1"/>
</dbReference>
<dbReference type="SFLD" id="SFLDS00029">
    <property type="entry name" value="Radical_SAM"/>
    <property type="match status" value="1"/>
</dbReference>
<feature type="binding site" evidence="9">
    <location>
        <position position="42"/>
    </location>
    <ligand>
        <name>[4Fe-4S] cluster</name>
        <dbReference type="ChEBI" id="CHEBI:49883"/>
        <label>1</label>
        <note>4Fe-4S-S-AdoMet</note>
    </ligand>
</feature>
<comment type="function">
    <text evidence="9">Catalyzes activation of the choline trimethylamine-lyase CutC under anaerobic conditions by generation of an organic free radical on a glycine residue, via an homolytic cleavage of S-adenosyl-L-methionine (SAM).</text>
</comment>
<dbReference type="PANTHER" id="PTHR30352">
    <property type="entry name" value="PYRUVATE FORMATE-LYASE-ACTIVATING ENZYME"/>
    <property type="match status" value="1"/>
</dbReference>
<dbReference type="NCBIfam" id="TIGR02494">
    <property type="entry name" value="PFLE_PFLC"/>
    <property type="match status" value="1"/>
</dbReference>
<dbReference type="InterPro" id="IPR007197">
    <property type="entry name" value="rSAM"/>
</dbReference>
<comment type="pathway">
    <text evidence="9">Amine and polyamine metabolism; choline degradation.</text>
</comment>
<comment type="cofactor">
    <cofactor evidence="9">
        <name>[4Fe-4S] cluster</name>
        <dbReference type="ChEBI" id="CHEBI:49883"/>
    </cofactor>
    <text evidence="9">Binds 2 [4Fe-4S] clusters. One cluster is coordinated with 3 cysteines and an exchangeable S-adenosyl-L-methionine.</text>
</comment>
<feature type="binding site" evidence="9">
    <location>
        <position position="104"/>
    </location>
    <ligand>
        <name>[4Fe-4S] cluster</name>
        <dbReference type="ChEBI" id="CHEBI:49883"/>
        <label>2</label>
    </ligand>
</feature>
<evidence type="ECO:0000313" key="12">
    <source>
        <dbReference type="EMBL" id="MBF1352289.1"/>
    </source>
</evidence>
<feature type="binding site" evidence="9">
    <location>
        <position position="269"/>
    </location>
    <ligand>
        <name>S-adenosyl-L-methionine</name>
        <dbReference type="ChEBI" id="CHEBI:59789"/>
    </ligand>
</feature>
<organism evidence="12 13">
    <name type="scientific">Mogibacterium diversum</name>
    <dbReference type="NCBI Taxonomy" id="114527"/>
    <lineage>
        <taxon>Bacteria</taxon>
        <taxon>Bacillati</taxon>
        <taxon>Bacillota</taxon>
        <taxon>Clostridia</taxon>
        <taxon>Peptostreptococcales</taxon>
        <taxon>Anaerovoracaceae</taxon>
        <taxon>Mogibacterium</taxon>
    </lineage>
</organism>
<evidence type="ECO:0000259" key="10">
    <source>
        <dbReference type="PROSITE" id="PS51379"/>
    </source>
</evidence>
<evidence type="ECO:0000256" key="3">
    <source>
        <dbReference type="ARBA" id="ARBA00022691"/>
    </source>
</evidence>
<keyword evidence="2 9" id="KW-0004">4Fe-4S</keyword>
<feature type="binding site" evidence="9">
    <location>
        <position position="67"/>
    </location>
    <ligand>
        <name>[4Fe-4S] cluster</name>
        <dbReference type="ChEBI" id="CHEBI:49883"/>
        <label>2</label>
    </ligand>
</feature>
<evidence type="ECO:0000256" key="7">
    <source>
        <dbReference type="ARBA" id="ARBA00023014"/>
    </source>
</evidence>
<dbReference type="Gene3D" id="3.20.20.70">
    <property type="entry name" value="Aldolase class I"/>
    <property type="match status" value="1"/>
</dbReference>
<dbReference type="PROSITE" id="PS51379">
    <property type="entry name" value="4FE4S_FER_2"/>
    <property type="match status" value="2"/>
</dbReference>
<evidence type="ECO:0000256" key="5">
    <source>
        <dbReference type="ARBA" id="ARBA00023002"/>
    </source>
</evidence>
<dbReference type="InterPro" id="IPR017896">
    <property type="entry name" value="4Fe4S_Fe-S-bd"/>
</dbReference>
<feature type="binding site" evidence="9">
    <location>
        <position position="64"/>
    </location>
    <ligand>
        <name>[4Fe-4S] cluster</name>
        <dbReference type="ChEBI" id="CHEBI:49883"/>
        <label>2</label>
    </ligand>
</feature>
<dbReference type="AlphaFoldDB" id="A0A930EDZ8"/>
<dbReference type="GO" id="GO:0042426">
    <property type="term" value="P:choline catabolic process"/>
    <property type="evidence" value="ECO:0007669"/>
    <property type="project" value="UniProtKB-UniRule"/>
</dbReference>
<name>A0A930EDZ8_9FIRM</name>
<feature type="domain" description="4Fe-4S ferredoxin-type" evidence="10">
    <location>
        <begin position="84"/>
        <end position="114"/>
    </location>
</feature>
<dbReference type="SUPFAM" id="SSF54862">
    <property type="entry name" value="4Fe-4S ferredoxins"/>
    <property type="match status" value="1"/>
</dbReference>
<comment type="catalytic activity">
    <reaction evidence="8 9">
        <text>glycyl-[protein] + reduced [flavodoxin] + S-adenosyl-L-methionine = glycin-2-yl radical-[protein] + semiquinone [flavodoxin] + 5'-deoxyadenosine + L-methionine + H(+)</text>
        <dbReference type="Rhea" id="RHEA:61976"/>
        <dbReference type="Rhea" id="RHEA-COMP:10622"/>
        <dbReference type="Rhea" id="RHEA-COMP:14480"/>
        <dbReference type="Rhea" id="RHEA-COMP:15993"/>
        <dbReference type="Rhea" id="RHEA-COMP:15994"/>
        <dbReference type="ChEBI" id="CHEBI:15378"/>
        <dbReference type="ChEBI" id="CHEBI:17319"/>
        <dbReference type="ChEBI" id="CHEBI:29947"/>
        <dbReference type="ChEBI" id="CHEBI:32722"/>
        <dbReference type="ChEBI" id="CHEBI:57618"/>
        <dbReference type="ChEBI" id="CHEBI:57844"/>
        <dbReference type="ChEBI" id="CHEBI:59789"/>
        <dbReference type="ChEBI" id="CHEBI:140311"/>
    </reaction>
</comment>
<dbReference type="PROSITE" id="PS51918">
    <property type="entry name" value="RADICAL_SAM"/>
    <property type="match status" value="1"/>
</dbReference>
<evidence type="ECO:0000256" key="9">
    <source>
        <dbReference type="HAMAP-Rule" id="MF_02059"/>
    </source>
</evidence>
<dbReference type="InterPro" id="IPR034457">
    <property type="entry name" value="Organic_radical-activating"/>
</dbReference>
<dbReference type="HAMAP" id="MF_02059">
    <property type="entry name" value="Activ_enz_CutD"/>
    <property type="match status" value="1"/>
</dbReference>
<reference evidence="12" key="1">
    <citation type="submission" date="2020-04" db="EMBL/GenBank/DDBJ databases">
        <title>Deep metagenomics examines the oral microbiome during advanced dental caries in children, revealing novel taxa and co-occurrences with host molecules.</title>
        <authorList>
            <person name="Baker J.L."/>
            <person name="Morton J.T."/>
            <person name="Dinis M."/>
            <person name="Alvarez R."/>
            <person name="Tran N.C."/>
            <person name="Knight R."/>
            <person name="Edlund A."/>
        </authorList>
    </citation>
    <scope>NUCLEOTIDE SEQUENCE</scope>
    <source>
        <strain evidence="12">JCVI_24_bin.8</strain>
    </source>
</reference>
<dbReference type="Pfam" id="PF04055">
    <property type="entry name" value="Radical_SAM"/>
    <property type="match status" value="1"/>
</dbReference>
<dbReference type="PROSITE" id="PS01087">
    <property type="entry name" value="RADICAL_ACTIVATING"/>
    <property type="match status" value="1"/>
</dbReference>
<feature type="binding site" evidence="9">
    <location>
        <position position="38"/>
    </location>
    <ligand>
        <name>[4Fe-4S] cluster</name>
        <dbReference type="ChEBI" id="CHEBI:49883"/>
        <label>1</label>
        <note>4Fe-4S-S-AdoMet</note>
    </ligand>
</feature>
<evidence type="ECO:0000256" key="4">
    <source>
        <dbReference type="ARBA" id="ARBA00022723"/>
    </source>
</evidence>